<sequence>MPLYTHTLALLLLALSSPWPLTCLGMPSRDCPTCKGNQGQGSPLPHQSTEFSTTSLAIGEPCGVYTLSCANGARCTPPEDEARPLQALLEGRGVCSNTSRINPTERTHTAGKILICTWGQCSYKDRMAPCRKLLTTIMKRHDAQLFQSHQDIYMPNCDKRGFFRKKQCWSSRGMQRGNCWCVDENGVPVPSNVKQEGTLICEK</sequence>
<dbReference type="Pfam" id="PF00086">
    <property type="entry name" value="Thyroglobulin_1"/>
    <property type="match status" value="1"/>
</dbReference>
<dbReference type="InParanoid" id="A0A668A2X5"/>
<dbReference type="InterPro" id="IPR022321">
    <property type="entry name" value="IGFBP_1-6_chordata"/>
</dbReference>
<dbReference type="InterPro" id="IPR000867">
    <property type="entry name" value="IGFBP-like"/>
</dbReference>
<dbReference type="SUPFAM" id="SSF57610">
    <property type="entry name" value="Thyroglobulin type-1 domain"/>
    <property type="match status" value="1"/>
</dbReference>
<feature type="domain" description="Thyroglobulin type-1" evidence="7">
    <location>
        <begin position="127"/>
        <end position="201"/>
    </location>
</feature>
<evidence type="ECO:0000256" key="6">
    <source>
        <dbReference type="SAM" id="SignalP"/>
    </source>
</evidence>
<proteinExistence type="predicted"/>
<dbReference type="CDD" id="cd00191">
    <property type="entry name" value="TY"/>
    <property type="match status" value="1"/>
</dbReference>
<dbReference type="Gene3D" id="4.10.40.20">
    <property type="match status" value="1"/>
</dbReference>
<feature type="disulfide bond" evidence="5">
    <location>
        <begin position="181"/>
        <end position="201"/>
    </location>
</feature>
<dbReference type="SMART" id="SM00121">
    <property type="entry name" value="IB"/>
    <property type="match status" value="1"/>
</dbReference>
<comment type="caution">
    <text evidence="5">Lacks conserved residue(s) required for the propagation of feature annotation.</text>
</comment>
<dbReference type="GO" id="GO:0001968">
    <property type="term" value="F:fibronectin binding"/>
    <property type="evidence" value="ECO:0007669"/>
    <property type="project" value="TreeGrafter"/>
</dbReference>
<dbReference type="PROSITE" id="PS00484">
    <property type="entry name" value="THYROGLOBULIN_1_1"/>
    <property type="match status" value="1"/>
</dbReference>
<dbReference type="GO" id="GO:0043567">
    <property type="term" value="P:regulation of insulin-like growth factor receptor signaling pathway"/>
    <property type="evidence" value="ECO:0007669"/>
    <property type="project" value="TreeGrafter"/>
</dbReference>
<dbReference type="AlphaFoldDB" id="A0A668A2X5"/>
<dbReference type="GO" id="GO:0031995">
    <property type="term" value="F:insulin-like growth factor II binding"/>
    <property type="evidence" value="ECO:0007669"/>
    <property type="project" value="TreeGrafter"/>
</dbReference>
<organism evidence="8 9">
    <name type="scientific">Myripristis murdjan</name>
    <name type="common">pinecone soldierfish</name>
    <dbReference type="NCBI Taxonomy" id="586833"/>
    <lineage>
        <taxon>Eukaryota</taxon>
        <taxon>Metazoa</taxon>
        <taxon>Chordata</taxon>
        <taxon>Craniata</taxon>
        <taxon>Vertebrata</taxon>
        <taxon>Euteleostomi</taxon>
        <taxon>Actinopterygii</taxon>
        <taxon>Neopterygii</taxon>
        <taxon>Teleostei</taxon>
        <taxon>Neoteleostei</taxon>
        <taxon>Acanthomorphata</taxon>
        <taxon>Holocentriformes</taxon>
        <taxon>Holocentridae</taxon>
        <taxon>Myripristis</taxon>
    </lineage>
</organism>
<reference evidence="8" key="1">
    <citation type="submission" date="2019-06" db="EMBL/GenBank/DDBJ databases">
        <authorList>
            <consortium name="Wellcome Sanger Institute Data Sharing"/>
        </authorList>
    </citation>
    <scope>NUCLEOTIDE SEQUENCE [LARGE SCALE GENOMIC DNA]</scope>
</reference>
<keyword evidence="4" id="KW-0340">Growth factor binding</keyword>
<dbReference type="PRINTS" id="PR01976">
    <property type="entry name" value="IGFBPFAMILY"/>
</dbReference>
<name>A0A668A2X5_9TELE</name>
<evidence type="ECO:0000256" key="3">
    <source>
        <dbReference type="ARBA" id="ARBA00023157"/>
    </source>
</evidence>
<dbReference type="Ensembl" id="ENSMMDT00005050173.1">
    <property type="protein sequence ID" value="ENSMMDP00005049215.1"/>
    <property type="gene ID" value="ENSMMDG00005022364.1"/>
</dbReference>
<protein>
    <recommendedName>
        <fullName evidence="7">Thyroglobulin type-1 domain-containing protein</fullName>
    </recommendedName>
</protein>
<dbReference type="Proteomes" id="UP000472263">
    <property type="component" value="Chromosome 5"/>
</dbReference>
<evidence type="ECO:0000259" key="7">
    <source>
        <dbReference type="PROSITE" id="PS51162"/>
    </source>
</evidence>
<evidence type="ECO:0000256" key="5">
    <source>
        <dbReference type="PROSITE-ProRule" id="PRU00500"/>
    </source>
</evidence>
<accession>A0A668A2X5</accession>
<keyword evidence="9" id="KW-1185">Reference proteome</keyword>
<comment type="subcellular location">
    <subcellularLocation>
        <location evidence="1">Secreted</location>
    </subcellularLocation>
</comment>
<evidence type="ECO:0000256" key="1">
    <source>
        <dbReference type="ARBA" id="ARBA00004613"/>
    </source>
</evidence>
<evidence type="ECO:0000256" key="2">
    <source>
        <dbReference type="ARBA" id="ARBA00022525"/>
    </source>
</evidence>
<evidence type="ECO:0000313" key="8">
    <source>
        <dbReference type="Ensembl" id="ENSMMDP00005049215.1"/>
    </source>
</evidence>
<dbReference type="SUPFAM" id="SSF57184">
    <property type="entry name" value="Growth factor receptor domain"/>
    <property type="match status" value="1"/>
</dbReference>
<dbReference type="InterPro" id="IPR000716">
    <property type="entry name" value="Thyroglobulin_1"/>
</dbReference>
<dbReference type="SMART" id="SM00211">
    <property type="entry name" value="TY"/>
    <property type="match status" value="1"/>
</dbReference>
<feature type="signal peptide" evidence="6">
    <location>
        <begin position="1"/>
        <end position="23"/>
    </location>
</feature>
<keyword evidence="2" id="KW-0964">Secreted</keyword>
<gene>
    <name evidence="8" type="primary">LOC115358863</name>
</gene>
<dbReference type="InterPro" id="IPR036857">
    <property type="entry name" value="Thyroglobulin_1_sf"/>
</dbReference>
<feature type="chain" id="PRO_5025402430" description="Thyroglobulin type-1 domain-containing protein" evidence="6">
    <location>
        <begin position="24"/>
        <end position="203"/>
    </location>
</feature>
<reference evidence="8" key="3">
    <citation type="submission" date="2025-09" db="UniProtKB">
        <authorList>
            <consortium name="Ensembl"/>
        </authorList>
    </citation>
    <scope>IDENTIFICATION</scope>
</reference>
<dbReference type="GeneTree" id="ENSGT00940000160528"/>
<keyword evidence="6" id="KW-0732">Signal</keyword>
<dbReference type="InterPro" id="IPR009030">
    <property type="entry name" value="Growth_fac_rcpt_cys_sf"/>
</dbReference>
<dbReference type="GO" id="GO:0005615">
    <property type="term" value="C:extracellular space"/>
    <property type="evidence" value="ECO:0007669"/>
    <property type="project" value="TreeGrafter"/>
</dbReference>
<dbReference type="PROSITE" id="PS51162">
    <property type="entry name" value="THYROGLOBULIN_1_2"/>
    <property type="match status" value="1"/>
</dbReference>
<dbReference type="FunFam" id="4.10.40.20:FF:000005">
    <property type="entry name" value="Insulin-like growth factor-binding protein 6"/>
    <property type="match status" value="1"/>
</dbReference>
<dbReference type="GO" id="GO:0031994">
    <property type="term" value="F:insulin-like growth factor I binding"/>
    <property type="evidence" value="ECO:0007669"/>
    <property type="project" value="TreeGrafter"/>
</dbReference>
<evidence type="ECO:0000313" key="9">
    <source>
        <dbReference type="Proteomes" id="UP000472263"/>
    </source>
</evidence>
<dbReference type="Gene3D" id="4.10.800.10">
    <property type="entry name" value="Thyroglobulin type-1"/>
    <property type="match status" value="1"/>
</dbReference>
<keyword evidence="3 5" id="KW-1015">Disulfide bond</keyword>
<dbReference type="PANTHER" id="PTHR11551:SF27">
    <property type="entry name" value="INSULIN-LIKE GROWTH FACTOR BINDING PROTEIN 6A PRECURSOR-RELATED"/>
    <property type="match status" value="1"/>
</dbReference>
<dbReference type="PANTHER" id="PTHR11551">
    <property type="entry name" value="INSULIN-LIKE GROWTH FACTOR BINDING PROTEIN"/>
    <property type="match status" value="1"/>
</dbReference>
<evidence type="ECO:0000256" key="4">
    <source>
        <dbReference type="ARBA" id="ARBA00023183"/>
    </source>
</evidence>
<reference evidence="8" key="2">
    <citation type="submission" date="2025-08" db="UniProtKB">
        <authorList>
            <consortium name="Ensembl"/>
        </authorList>
    </citation>
    <scope>IDENTIFICATION</scope>
</reference>